<name>A0A1G2SNC4_9BACT</name>
<gene>
    <name evidence="2" type="ORF">A2591_03900</name>
</gene>
<comment type="caution">
    <text evidence="2">The sequence shown here is derived from an EMBL/GenBank/DDBJ whole genome shotgun (WGS) entry which is preliminary data.</text>
</comment>
<reference evidence="2 3" key="1">
    <citation type="journal article" date="2016" name="Nat. Commun.">
        <title>Thousands of microbial genomes shed light on interconnected biogeochemical processes in an aquifer system.</title>
        <authorList>
            <person name="Anantharaman K."/>
            <person name="Brown C.T."/>
            <person name="Hug L.A."/>
            <person name="Sharon I."/>
            <person name="Castelle C.J."/>
            <person name="Probst A.J."/>
            <person name="Thomas B.C."/>
            <person name="Singh A."/>
            <person name="Wilkins M.J."/>
            <person name="Karaoz U."/>
            <person name="Brodie E.L."/>
            <person name="Williams K.H."/>
            <person name="Hubbard S.S."/>
            <person name="Banfield J.F."/>
        </authorList>
    </citation>
    <scope>NUCLEOTIDE SEQUENCE [LARGE SCALE GENOMIC DNA]</scope>
</reference>
<evidence type="ECO:0000313" key="3">
    <source>
        <dbReference type="Proteomes" id="UP000178168"/>
    </source>
</evidence>
<dbReference type="STRING" id="1802730.A2591_03900"/>
<protein>
    <submittedName>
        <fullName evidence="2">Uncharacterized protein</fullName>
    </submittedName>
</protein>
<accession>A0A1G2SNC4</accession>
<evidence type="ECO:0000256" key="1">
    <source>
        <dbReference type="SAM" id="MobiDB-lite"/>
    </source>
</evidence>
<dbReference type="AlphaFoldDB" id="A0A1G2SNC4"/>
<dbReference type="Proteomes" id="UP000178168">
    <property type="component" value="Unassembled WGS sequence"/>
</dbReference>
<feature type="region of interest" description="Disordered" evidence="1">
    <location>
        <begin position="1"/>
        <end position="22"/>
    </location>
</feature>
<dbReference type="EMBL" id="MHUZ01000007">
    <property type="protein sequence ID" value="OHA86198.1"/>
    <property type="molecule type" value="Genomic_DNA"/>
</dbReference>
<evidence type="ECO:0000313" key="2">
    <source>
        <dbReference type="EMBL" id="OHA86198.1"/>
    </source>
</evidence>
<proteinExistence type="predicted"/>
<organism evidence="2 3">
    <name type="scientific">Candidatus Yonathbacteria bacterium RIFOXYD1_FULL_52_36</name>
    <dbReference type="NCBI Taxonomy" id="1802730"/>
    <lineage>
        <taxon>Bacteria</taxon>
        <taxon>Candidatus Yonathiibacteriota</taxon>
    </lineage>
</organism>
<sequence length="74" mass="8912">MEQFGTPQQHPPHENPPPDPAMLIQHDLLERHPDWIETHAEDFRALITNYPQILEDYEQDPKEAIKKIEEFYYE</sequence>